<evidence type="ECO:0000259" key="4">
    <source>
        <dbReference type="PROSITE" id="PS51352"/>
    </source>
</evidence>
<dbReference type="Pfam" id="PF00085">
    <property type="entry name" value="Thioredoxin"/>
    <property type="match status" value="1"/>
</dbReference>
<evidence type="ECO:0000313" key="7">
    <source>
        <dbReference type="EMBL" id="CAB4935684.1"/>
    </source>
</evidence>
<dbReference type="PROSITE" id="PS51352">
    <property type="entry name" value="THIOREDOXIN_2"/>
    <property type="match status" value="1"/>
</dbReference>
<dbReference type="GO" id="GO:0045454">
    <property type="term" value="P:cell redox homeostasis"/>
    <property type="evidence" value="ECO:0007669"/>
    <property type="project" value="TreeGrafter"/>
</dbReference>
<gene>
    <name evidence="5" type="ORF">UFOPK2754_02315</name>
    <name evidence="6" type="ORF">UFOPK3139_01704</name>
    <name evidence="7" type="ORF">UFOPK3543_02939</name>
    <name evidence="8" type="ORF">UFOPK3967_01511</name>
</gene>
<evidence type="ECO:0000313" key="5">
    <source>
        <dbReference type="EMBL" id="CAB4759555.1"/>
    </source>
</evidence>
<dbReference type="Gene3D" id="3.40.30.10">
    <property type="entry name" value="Glutaredoxin"/>
    <property type="match status" value="1"/>
</dbReference>
<dbReference type="GO" id="GO:0015035">
    <property type="term" value="F:protein-disulfide reductase activity"/>
    <property type="evidence" value="ECO:0007669"/>
    <property type="project" value="TreeGrafter"/>
</dbReference>
<dbReference type="GO" id="GO:0006950">
    <property type="term" value="P:response to stress"/>
    <property type="evidence" value="ECO:0007669"/>
    <property type="project" value="UniProtKB-ARBA"/>
</dbReference>
<protein>
    <submittedName>
        <fullName evidence="6">Unannotated protein</fullName>
    </submittedName>
</protein>
<dbReference type="InterPro" id="IPR011990">
    <property type="entry name" value="TPR-like_helical_dom_sf"/>
</dbReference>
<keyword evidence="3" id="KW-1015">Disulfide bond</keyword>
<dbReference type="PANTHER" id="PTHR45663:SF11">
    <property type="entry name" value="GEO12009P1"/>
    <property type="match status" value="1"/>
</dbReference>
<name>A0A6J7AIZ8_9ZZZZ</name>
<dbReference type="Gene3D" id="1.25.40.10">
    <property type="entry name" value="Tetratricopeptide repeat domain"/>
    <property type="match status" value="1"/>
</dbReference>
<dbReference type="InterPro" id="IPR036249">
    <property type="entry name" value="Thioredoxin-like_sf"/>
</dbReference>
<dbReference type="PANTHER" id="PTHR45663">
    <property type="entry name" value="GEO12009P1"/>
    <property type="match status" value="1"/>
</dbReference>
<evidence type="ECO:0000256" key="3">
    <source>
        <dbReference type="ARBA" id="ARBA00023157"/>
    </source>
</evidence>
<dbReference type="InterPro" id="IPR017937">
    <property type="entry name" value="Thioredoxin_CS"/>
</dbReference>
<dbReference type="InterPro" id="IPR013766">
    <property type="entry name" value="Thioredoxin_domain"/>
</dbReference>
<dbReference type="GO" id="GO:0005829">
    <property type="term" value="C:cytosol"/>
    <property type="evidence" value="ECO:0007669"/>
    <property type="project" value="TreeGrafter"/>
</dbReference>
<dbReference type="EMBL" id="CAEZYR010000100">
    <property type="protein sequence ID" value="CAB4759555.1"/>
    <property type="molecule type" value="Genomic_DNA"/>
</dbReference>
<dbReference type="SUPFAM" id="SSF52833">
    <property type="entry name" value="Thioredoxin-like"/>
    <property type="match status" value="1"/>
</dbReference>
<dbReference type="CDD" id="cd02956">
    <property type="entry name" value="ybbN"/>
    <property type="match status" value="1"/>
</dbReference>
<keyword evidence="2" id="KW-0249">Electron transport</keyword>
<keyword evidence="1" id="KW-0813">Transport</keyword>
<proteinExistence type="predicted"/>
<evidence type="ECO:0000256" key="2">
    <source>
        <dbReference type="ARBA" id="ARBA00022982"/>
    </source>
</evidence>
<dbReference type="AlphaFoldDB" id="A0A6J7AIZ8"/>
<dbReference type="EMBL" id="CAFABA010000069">
    <property type="protein sequence ID" value="CAB4832765.1"/>
    <property type="molecule type" value="Genomic_DNA"/>
</dbReference>
<evidence type="ECO:0000313" key="8">
    <source>
        <dbReference type="EMBL" id="CAB4999029.1"/>
    </source>
</evidence>
<evidence type="ECO:0000256" key="1">
    <source>
        <dbReference type="ARBA" id="ARBA00022448"/>
    </source>
</evidence>
<reference evidence="6" key="1">
    <citation type="submission" date="2020-05" db="EMBL/GenBank/DDBJ databases">
        <authorList>
            <person name="Chiriac C."/>
            <person name="Salcher M."/>
            <person name="Ghai R."/>
            <person name="Kavagutti S V."/>
        </authorList>
    </citation>
    <scope>NUCLEOTIDE SEQUENCE</scope>
</reference>
<accession>A0A6J7AIZ8</accession>
<feature type="domain" description="Thioredoxin" evidence="4">
    <location>
        <begin position="1"/>
        <end position="108"/>
    </location>
</feature>
<dbReference type="Pfam" id="PF14561">
    <property type="entry name" value="TPR_20"/>
    <property type="match status" value="1"/>
</dbReference>
<dbReference type="EMBL" id="CAFBOS010000086">
    <property type="protein sequence ID" value="CAB4999029.1"/>
    <property type="molecule type" value="Genomic_DNA"/>
</dbReference>
<evidence type="ECO:0000313" key="6">
    <source>
        <dbReference type="EMBL" id="CAB4832765.1"/>
    </source>
</evidence>
<organism evidence="6">
    <name type="scientific">freshwater metagenome</name>
    <dbReference type="NCBI Taxonomy" id="449393"/>
    <lineage>
        <taxon>unclassified sequences</taxon>
        <taxon>metagenomes</taxon>
        <taxon>ecological metagenomes</taxon>
    </lineage>
</organism>
<dbReference type="PROSITE" id="PS00194">
    <property type="entry name" value="THIOREDOXIN_1"/>
    <property type="match status" value="1"/>
</dbReference>
<sequence>MPIDVTDATFETDVIARSMDVAVIVDLWAPWCGPCVQLGPILERVIDATDGNVVLTKVNIDENPSISKAFRVQSIPAVFAVKDGKVVDGFVGAQGEAAVVEFVSKFLPSEAETHLNNLFEAGDETSLREVLEIEPGNERAIIALADLLVARNDSEEALALLARIPETPESKRIAALARAGAQPLDDFDAQLDALLDQVKADEEARQRFVDLLEIMGPDDARTPIYRRKLTQRLF</sequence>
<dbReference type="EMBL" id="CAFBMH010000176">
    <property type="protein sequence ID" value="CAB4935684.1"/>
    <property type="molecule type" value="Genomic_DNA"/>
</dbReference>